<feature type="region of interest" description="Disordered" evidence="4">
    <location>
        <begin position="23"/>
        <end position="49"/>
    </location>
</feature>
<name>A0AAN6PJE9_9PEZI</name>
<dbReference type="AlphaFoldDB" id="A0AAN6PJE9"/>
<keyword evidence="6" id="KW-1185">Reference proteome</keyword>
<comment type="function">
    <text evidence="1">Catalyzes the last step of tRNA splicing, the transfer of the splice junction 2'-phosphate from ligated tRNA to NAD to produce ADP-ribose 1''-2'' cyclic phosphate.</text>
</comment>
<feature type="region of interest" description="Disordered" evidence="4">
    <location>
        <begin position="292"/>
        <end position="325"/>
    </location>
</feature>
<evidence type="ECO:0000313" key="5">
    <source>
        <dbReference type="EMBL" id="KAK4041882.1"/>
    </source>
</evidence>
<feature type="compositionally biased region" description="Basic residues" evidence="4">
    <location>
        <begin position="297"/>
        <end position="308"/>
    </location>
</feature>
<dbReference type="SUPFAM" id="SSF56399">
    <property type="entry name" value="ADP-ribosylation"/>
    <property type="match status" value="1"/>
</dbReference>
<evidence type="ECO:0000256" key="4">
    <source>
        <dbReference type="SAM" id="MobiDB-lite"/>
    </source>
</evidence>
<dbReference type="InterPro" id="IPR002745">
    <property type="entry name" value="Ptrans_KptA/Tpt1"/>
</dbReference>
<dbReference type="Proteomes" id="UP001303115">
    <property type="component" value="Unassembled WGS sequence"/>
</dbReference>
<dbReference type="Pfam" id="PF01885">
    <property type="entry name" value="PTS_2-RNA"/>
    <property type="match status" value="1"/>
</dbReference>
<accession>A0AAN6PJE9</accession>
<dbReference type="EC" id="2.7.1.160" evidence="2"/>
<evidence type="ECO:0000256" key="3">
    <source>
        <dbReference type="ARBA" id="ARBA00047949"/>
    </source>
</evidence>
<dbReference type="InterPro" id="IPR042080">
    <property type="entry name" value="RNA_2'-PTrans_N"/>
</dbReference>
<gene>
    <name evidence="5" type="ORF">C8A01DRAFT_34132</name>
</gene>
<dbReference type="Gene3D" id="1.10.10.970">
    <property type="entry name" value="RNA 2'-phosphotransferase, Tpt1/KptA family, N-terminal domain"/>
    <property type="match status" value="1"/>
</dbReference>
<evidence type="ECO:0000313" key="6">
    <source>
        <dbReference type="Proteomes" id="UP001303115"/>
    </source>
</evidence>
<organism evidence="5 6">
    <name type="scientific">Parachaetomium inaequale</name>
    <dbReference type="NCBI Taxonomy" id="2588326"/>
    <lineage>
        <taxon>Eukaryota</taxon>
        <taxon>Fungi</taxon>
        <taxon>Dikarya</taxon>
        <taxon>Ascomycota</taxon>
        <taxon>Pezizomycotina</taxon>
        <taxon>Sordariomycetes</taxon>
        <taxon>Sordariomycetidae</taxon>
        <taxon>Sordariales</taxon>
        <taxon>Chaetomiaceae</taxon>
        <taxon>Parachaetomium</taxon>
    </lineage>
</organism>
<reference evidence="6" key="1">
    <citation type="journal article" date="2023" name="Mol. Phylogenet. Evol.">
        <title>Genome-scale phylogeny and comparative genomics of the fungal order Sordariales.</title>
        <authorList>
            <person name="Hensen N."/>
            <person name="Bonometti L."/>
            <person name="Westerberg I."/>
            <person name="Brannstrom I.O."/>
            <person name="Guillou S."/>
            <person name="Cros-Aarteil S."/>
            <person name="Calhoun S."/>
            <person name="Haridas S."/>
            <person name="Kuo A."/>
            <person name="Mondo S."/>
            <person name="Pangilinan J."/>
            <person name="Riley R."/>
            <person name="LaButti K."/>
            <person name="Andreopoulos B."/>
            <person name="Lipzen A."/>
            <person name="Chen C."/>
            <person name="Yan M."/>
            <person name="Daum C."/>
            <person name="Ng V."/>
            <person name="Clum A."/>
            <person name="Steindorff A."/>
            <person name="Ohm R.A."/>
            <person name="Martin F."/>
            <person name="Silar P."/>
            <person name="Natvig D.O."/>
            <person name="Lalanne C."/>
            <person name="Gautier V."/>
            <person name="Ament-Velasquez S.L."/>
            <person name="Kruys A."/>
            <person name="Hutchinson M.I."/>
            <person name="Powell A.J."/>
            <person name="Barry K."/>
            <person name="Miller A.N."/>
            <person name="Grigoriev I.V."/>
            <person name="Debuchy R."/>
            <person name="Gladieux P."/>
            <person name="Hiltunen Thoren M."/>
            <person name="Johannesson H."/>
        </authorList>
    </citation>
    <scope>NUCLEOTIDE SEQUENCE [LARGE SCALE GENOMIC DNA]</scope>
    <source>
        <strain evidence="6">CBS 284.82</strain>
    </source>
</reference>
<comment type="catalytic activity">
    <reaction evidence="3">
        <text>2'-phospho-[ligated tRNA] + NAD(+) = mature tRNA + ADP-alpha-D-ribose 1'',2''-cyclic phosphate + nicotinamide</text>
        <dbReference type="Rhea" id="RHEA:23324"/>
        <dbReference type="Rhea" id="RHEA-COMP:11106"/>
        <dbReference type="Rhea" id="RHEA-COMP:11107"/>
        <dbReference type="ChEBI" id="CHEBI:17154"/>
        <dbReference type="ChEBI" id="CHEBI:57540"/>
        <dbReference type="ChEBI" id="CHEBI:76596"/>
        <dbReference type="ChEBI" id="CHEBI:82883"/>
        <dbReference type="ChEBI" id="CHEBI:85027"/>
        <dbReference type="EC" id="2.7.1.160"/>
    </reaction>
</comment>
<protein>
    <recommendedName>
        <fullName evidence="2">2'-phosphotransferase</fullName>
        <ecNumber evidence="2">2.7.1.160</ecNumber>
    </recommendedName>
</protein>
<comment type="caution">
    <text evidence="5">The sequence shown here is derived from an EMBL/GenBank/DDBJ whole genome shotgun (WGS) entry which is preliminary data.</text>
</comment>
<dbReference type="GO" id="GO:0000215">
    <property type="term" value="F:tRNA 2'-phosphotransferase activity"/>
    <property type="evidence" value="ECO:0007669"/>
    <property type="project" value="UniProtKB-EC"/>
</dbReference>
<evidence type="ECO:0000256" key="1">
    <source>
        <dbReference type="ARBA" id="ARBA00003343"/>
    </source>
</evidence>
<proteinExistence type="predicted"/>
<evidence type="ECO:0000256" key="2">
    <source>
        <dbReference type="ARBA" id="ARBA00012007"/>
    </source>
</evidence>
<dbReference type="EMBL" id="MU854350">
    <property type="protein sequence ID" value="KAK4041882.1"/>
    <property type="molecule type" value="Genomic_DNA"/>
</dbReference>
<sequence length="325" mass="34852">MAAAVAVPLSAIHGELGGVLPPSAVVQHSPRHGRSRAMSMKGKGGRQRGYSVVEERDVTVAKALMFVIKRAIQKEDVEEGDGEYLVADPEGWTSVADVLAHSRISALGVTLEDIQRLVATVTKSRFDLRHISNSEGKSEDPASWQISRITNKESVASPVLVGDKLTAETSDLPEFVIYETSYQRYPLLLALGAITRAPGGSEYRTFVPVTVDDGGNESRQTPGSGEAAEVSVWIHLRTAMQAEPSITWQRSDSGAIITADDVPKGLWKKAIARRPEIGLLFENGEVRKEVPANLRGKGAKGKARKGKGTVKQEGSGDDSGSASEE</sequence>